<reference evidence="8 9" key="1">
    <citation type="journal article" date="2013" name="J. Bacteriol.">
        <title>Roles of HynAB and Ech, the only two hydrogenases found in the model sulfate reducer Desulfovibrio gigas.</title>
        <authorList>
            <person name="Morais-Silva F.O."/>
            <person name="Santos C.I."/>
            <person name="Rodrigues R."/>
            <person name="Pereira I.A."/>
            <person name="Rodrigues-Pousada C."/>
        </authorList>
    </citation>
    <scope>NUCLEOTIDE SEQUENCE [LARGE SCALE GENOMIC DNA]</scope>
    <source>
        <strain evidence="9">ATCC 19364 / DSM 1382 / NCIMB 9332 / VKM B-1759</strain>
    </source>
</reference>
<dbReference type="eggNOG" id="COG0247">
    <property type="taxonomic scope" value="Bacteria"/>
</dbReference>
<dbReference type="AlphaFoldDB" id="T2GAW4"/>
<comment type="catalytic activity">
    <reaction evidence="6">
        <text>(R)-lactate + A = pyruvate + AH2</text>
        <dbReference type="Rhea" id="RHEA:15089"/>
        <dbReference type="ChEBI" id="CHEBI:13193"/>
        <dbReference type="ChEBI" id="CHEBI:15361"/>
        <dbReference type="ChEBI" id="CHEBI:16004"/>
        <dbReference type="ChEBI" id="CHEBI:17499"/>
    </reaction>
</comment>
<evidence type="ECO:0000256" key="1">
    <source>
        <dbReference type="ARBA" id="ARBA00022485"/>
    </source>
</evidence>
<keyword evidence="2 6" id="KW-0479">Metal-binding</keyword>
<name>T2GAW4_MEGG1</name>
<dbReference type="Pfam" id="PF13183">
    <property type="entry name" value="Fer4_8"/>
    <property type="match status" value="1"/>
</dbReference>
<dbReference type="PATRIC" id="fig|1121448.10.peg.1417"/>
<dbReference type="PIRSF" id="PIRSF000139">
    <property type="entry name" value="Glc_ox_4Fe-4S"/>
    <property type="match status" value="1"/>
</dbReference>
<evidence type="ECO:0000256" key="6">
    <source>
        <dbReference type="PIRNR" id="PIRNR000139"/>
    </source>
</evidence>
<dbReference type="Proteomes" id="UP000016587">
    <property type="component" value="Chromosome"/>
</dbReference>
<dbReference type="InterPro" id="IPR017900">
    <property type="entry name" value="4Fe4S_Fe_S_CS"/>
</dbReference>
<organism evidence="8 9">
    <name type="scientific">Megalodesulfovibrio gigas (strain ATCC 19364 / DSM 1382 / NCIMB 9332 / VKM B-1759)</name>
    <name type="common">Desulfovibrio gigas</name>
    <dbReference type="NCBI Taxonomy" id="1121448"/>
    <lineage>
        <taxon>Bacteria</taxon>
        <taxon>Pseudomonadati</taxon>
        <taxon>Thermodesulfobacteriota</taxon>
        <taxon>Desulfovibrionia</taxon>
        <taxon>Desulfovibrionales</taxon>
        <taxon>Desulfovibrionaceae</taxon>
        <taxon>Megalodesulfovibrio</taxon>
    </lineage>
</organism>
<protein>
    <recommendedName>
        <fullName evidence="6">Glycolate oxidase iron-sulfur subunit</fullName>
        <ecNumber evidence="6">1.1.99.14</ecNumber>
    </recommendedName>
</protein>
<dbReference type="GO" id="GO:0051539">
    <property type="term" value="F:4 iron, 4 sulfur cluster binding"/>
    <property type="evidence" value="ECO:0007669"/>
    <property type="project" value="UniProtKB-UniRule"/>
</dbReference>
<dbReference type="RefSeq" id="WP_021760069.1">
    <property type="nucleotide sequence ID" value="NC_022444.1"/>
</dbReference>
<dbReference type="EC" id="1.1.99.14" evidence="6"/>
<dbReference type="OrthoDB" id="9770306at2"/>
<comment type="catalytic activity">
    <reaction evidence="6">
        <text>glycolate + A = glyoxylate + AH2</text>
        <dbReference type="Rhea" id="RHEA:21264"/>
        <dbReference type="ChEBI" id="CHEBI:13193"/>
        <dbReference type="ChEBI" id="CHEBI:17499"/>
        <dbReference type="ChEBI" id="CHEBI:29805"/>
        <dbReference type="ChEBI" id="CHEBI:36655"/>
        <dbReference type="EC" id="1.1.99.14"/>
    </reaction>
</comment>
<dbReference type="InterPro" id="IPR017896">
    <property type="entry name" value="4Fe4S_Fe-S-bd"/>
</dbReference>
<evidence type="ECO:0000313" key="9">
    <source>
        <dbReference type="Proteomes" id="UP000016587"/>
    </source>
</evidence>
<dbReference type="InterPro" id="IPR009051">
    <property type="entry name" value="Helical_ferredxn"/>
</dbReference>
<keyword evidence="4 6" id="KW-0408">Iron</keyword>
<dbReference type="SUPFAM" id="SSF46548">
    <property type="entry name" value="alpha-helical ferredoxin"/>
    <property type="match status" value="1"/>
</dbReference>
<dbReference type="InterPro" id="IPR004017">
    <property type="entry name" value="Cys_rich_dom"/>
</dbReference>
<dbReference type="PANTHER" id="PTHR32479:SF20">
    <property type="entry name" value="GLYCOLATE OXIDASE IRON-SULFUR SUBUNIT"/>
    <property type="match status" value="1"/>
</dbReference>
<dbReference type="STRING" id="1121448.DGI_1421"/>
<evidence type="ECO:0000256" key="3">
    <source>
        <dbReference type="ARBA" id="ARBA00022737"/>
    </source>
</evidence>
<feature type="domain" description="4Fe-4S ferredoxin-type" evidence="7">
    <location>
        <begin position="11"/>
        <end position="41"/>
    </location>
</feature>
<dbReference type="GO" id="GO:0046872">
    <property type="term" value="F:metal ion binding"/>
    <property type="evidence" value="ECO:0007669"/>
    <property type="project" value="UniProtKB-UniRule"/>
</dbReference>
<evidence type="ECO:0000259" key="7">
    <source>
        <dbReference type="PROSITE" id="PS51379"/>
    </source>
</evidence>
<keyword evidence="3" id="KW-0677">Repeat</keyword>
<keyword evidence="6" id="KW-0249">Electron transport</keyword>
<dbReference type="HOGENOM" id="CLU_023081_0_1_7"/>
<proteinExistence type="predicted"/>
<accession>T2GAW4</accession>
<evidence type="ECO:0000313" key="8">
    <source>
        <dbReference type="EMBL" id="AGW13266.1"/>
    </source>
</evidence>
<comment type="cofactor">
    <cofactor evidence="6">
        <name>[4Fe-4S] cluster</name>
        <dbReference type="ChEBI" id="CHEBI:49883"/>
    </cofactor>
    <text evidence="6">Binds 2 [4Fe-4S] clusters.</text>
</comment>
<dbReference type="PROSITE" id="PS00198">
    <property type="entry name" value="4FE4S_FER_1"/>
    <property type="match status" value="1"/>
</dbReference>
<dbReference type="PROSITE" id="PS51379">
    <property type="entry name" value="4FE4S_FER_2"/>
    <property type="match status" value="2"/>
</dbReference>
<dbReference type="Pfam" id="PF02754">
    <property type="entry name" value="CCG"/>
    <property type="match status" value="2"/>
</dbReference>
<dbReference type="PANTHER" id="PTHR32479">
    <property type="entry name" value="GLYCOLATE OXIDASE IRON-SULFUR SUBUNIT"/>
    <property type="match status" value="1"/>
</dbReference>
<evidence type="ECO:0000256" key="2">
    <source>
        <dbReference type="ARBA" id="ARBA00022723"/>
    </source>
</evidence>
<evidence type="ECO:0000256" key="5">
    <source>
        <dbReference type="ARBA" id="ARBA00023014"/>
    </source>
</evidence>
<dbReference type="Gene3D" id="1.10.1060.10">
    <property type="entry name" value="Alpha-helical ferredoxin"/>
    <property type="match status" value="1"/>
</dbReference>
<gene>
    <name evidence="8" type="ORF">DGI_1421</name>
</gene>
<sequence length="426" mass="46169">MADPKKLVEMLKSLEDQLVTCMRCGMCQAQCPVFAQSGREGDVTRGKIALLAGLAEEMIKDPEGVNNKLNRCLLCGTCEANCPSGVKVTDIFLRARAIMAAYNGMSPTQKLIFQQLLTHPGLFNTILDLGAKFQGIFTKPVNDMLGTSCARFNAPIIGDRHFKTLAAKPLHSDVPSLDTPAGASNLRVAFYPGCVVDKIYPSVGHAVLKVLKHHGVGVFMPKGQACCGIPAISNGDVASFQKMVKANIELFRKGDFDYLITPCATCTSTIKKIWPAYYEDKSDQITLAKIVDKVKDVSAFLVDVLKVSPMDTEGTKTVTYHDPCHLRNSLGVTAQPRTLLKATPGVKFVEMTDAASCCGSGGSFNLKFYELSQEIGRKKAQHIIDSQAETVATGCPACMMQMTDMLSKAGASRKVRHVVELYADTL</sequence>
<dbReference type="GO" id="GO:0019154">
    <property type="term" value="F:glycolate dehydrogenase activity"/>
    <property type="evidence" value="ECO:0007669"/>
    <property type="project" value="UniProtKB-EC"/>
</dbReference>
<keyword evidence="6" id="KW-0813">Transport</keyword>
<keyword evidence="1 6" id="KW-0004">4Fe-4S</keyword>
<dbReference type="EMBL" id="CP006585">
    <property type="protein sequence ID" value="AGW13266.1"/>
    <property type="molecule type" value="Genomic_DNA"/>
</dbReference>
<reference evidence="9" key="2">
    <citation type="submission" date="2013-07" db="EMBL/GenBank/DDBJ databases">
        <authorList>
            <person name="Morais-Silva F.O."/>
            <person name="Rezende A.M."/>
            <person name="Pimentel C."/>
            <person name="Resende D.M."/>
            <person name="Santos C.I."/>
            <person name="Clemente C."/>
            <person name="de Oliveira L.M."/>
            <person name="da Silva S.M."/>
            <person name="Costa D.A."/>
            <person name="Varela-Raposo A."/>
            <person name="Horacio E.C.A."/>
            <person name="Matos M."/>
            <person name="Flores O."/>
            <person name="Ruiz J.C."/>
            <person name="Rodrigues-Pousada C."/>
        </authorList>
    </citation>
    <scope>NUCLEOTIDE SEQUENCE [LARGE SCALE GENOMIC DNA]</scope>
    <source>
        <strain evidence="9">ATCC 19364 / DSM 1382 / NCIMB 9332 / VKM B-1759</strain>
    </source>
</reference>
<dbReference type="KEGG" id="dgg:DGI_1421"/>
<comment type="function">
    <text evidence="6">Component of a complex that catalyzes the oxidation of glycolate to glyoxylate.</text>
</comment>
<keyword evidence="5 6" id="KW-0411">Iron-sulfur</keyword>
<dbReference type="InterPro" id="IPR012257">
    <property type="entry name" value="Glc_ox_4Fe-4S"/>
</dbReference>
<feature type="domain" description="4Fe-4S ferredoxin-type" evidence="7">
    <location>
        <begin position="60"/>
        <end position="92"/>
    </location>
</feature>
<keyword evidence="9" id="KW-1185">Reference proteome</keyword>
<evidence type="ECO:0000256" key="4">
    <source>
        <dbReference type="ARBA" id="ARBA00023004"/>
    </source>
</evidence>